<gene>
    <name evidence="6" type="ORF">SAMN02746089_00654</name>
</gene>
<feature type="transmembrane region" description="Helical" evidence="5">
    <location>
        <begin position="233"/>
        <end position="250"/>
    </location>
</feature>
<evidence type="ECO:0000256" key="5">
    <source>
        <dbReference type="SAM" id="Phobius"/>
    </source>
</evidence>
<evidence type="ECO:0000256" key="2">
    <source>
        <dbReference type="ARBA" id="ARBA00022692"/>
    </source>
</evidence>
<dbReference type="AlphaFoldDB" id="A0A1M4VKZ1"/>
<dbReference type="EMBL" id="FQVH01000004">
    <property type="protein sequence ID" value="SHE69547.1"/>
    <property type="molecule type" value="Genomic_DNA"/>
</dbReference>
<accession>A0A1M4VKZ1</accession>
<dbReference type="GO" id="GO:0009247">
    <property type="term" value="P:glycolipid biosynthetic process"/>
    <property type="evidence" value="ECO:0007669"/>
    <property type="project" value="TreeGrafter"/>
</dbReference>
<keyword evidence="2 5" id="KW-0812">Transmembrane</keyword>
<organism evidence="6 7">
    <name type="scientific">Caldanaerobius fijiensis DSM 17918</name>
    <dbReference type="NCBI Taxonomy" id="1121256"/>
    <lineage>
        <taxon>Bacteria</taxon>
        <taxon>Bacillati</taxon>
        <taxon>Bacillota</taxon>
        <taxon>Clostridia</taxon>
        <taxon>Thermoanaerobacterales</taxon>
        <taxon>Thermoanaerobacteraceae</taxon>
        <taxon>Caldanaerobius</taxon>
    </lineage>
</organism>
<dbReference type="Pfam" id="PF01040">
    <property type="entry name" value="UbiA"/>
    <property type="match status" value="1"/>
</dbReference>
<dbReference type="InterPro" id="IPR039653">
    <property type="entry name" value="Prenyltransferase"/>
</dbReference>
<feature type="transmembrane region" description="Helical" evidence="5">
    <location>
        <begin position="42"/>
        <end position="63"/>
    </location>
</feature>
<dbReference type="InterPro" id="IPR044878">
    <property type="entry name" value="UbiA_sf"/>
</dbReference>
<evidence type="ECO:0000313" key="7">
    <source>
        <dbReference type="Proteomes" id="UP000184088"/>
    </source>
</evidence>
<dbReference type="CDD" id="cd13963">
    <property type="entry name" value="PT_UbiA_2"/>
    <property type="match status" value="1"/>
</dbReference>
<sequence>MYKHLIEVLKALRPKQWIKNIFVFAAIIYSGELFNLRFLRTILFVFILFCLISGGAYVVNDIIDINRDRMHPVKKNRPIASGKVSIFEGLITAVVLEIISLVIAFNINTLVGVVCLVYLTEVLVYSLYVKGEIILDSFFVAFGFVLRVIAGSVAIGKNLSPWLTTTVSLLALFLALSKRKNELLFKDASKIRGNLKFYSQGFLDQMISSTVASTIVVYSLYTFLSGHNKKLMLTIPFVIYGLYRYLYLLYDNEKGGAPEDTVTNDIPLVIDIMLWFVFTLVIIYKF</sequence>
<dbReference type="OrthoDB" id="9803632at2"/>
<feature type="transmembrane region" description="Helical" evidence="5">
    <location>
        <begin position="20"/>
        <end position="36"/>
    </location>
</feature>
<dbReference type="PANTHER" id="PTHR11048">
    <property type="entry name" value="PRENYLTRANSFERASES"/>
    <property type="match status" value="1"/>
</dbReference>
<dbReference type="PANTHER" id="PTHR11048:SF5">
    <property type="entry name" value="DECAPRENYL-PHOSPHATE PHOSPHORIBOSYLTRANSFERASE"/>
    <property type="match status" value="1"/>
</dbReference>
<evidence type="ECO:0000256" key="4">
    <source>
        <dbReference type="ARBA" id="ARBA00023136"/>
    </source>
</evidence>
<dbReference type="STRING" id="1121256.SAMN02746089_00654"/>
<dbReference type="Gene3D" id="1.10.357.140">
    <property type="entry name" value="UbiA prenyltransferase"/>
    <property type="match status" value="1"/>
</dbReference>
<dbReference type="GO" id="GO:0005886">
    <property type="term" value="C:plasma membrane"/>
    <property type="evidence" value="ECO:0007669"/>
    <property type="project" value="TreeGrafter"/>
</dbReference>
<evidence type="ECO:0000256" key="3">
    <source>
        <dbReference type="ARBA" id="ARBA00022989"/>
    </source>
</evidence>
<keyword evidence="6" id="KW-0808">Transferase</keyword>
<name>A0A1M4VKZ1_9THEO</name>
<protein>
    <submittedName>
        <fullName evidence="6">4-hydroxybenzoate polyprenyltransferase</fullName>
    </submittedName>
</protein>
<feature type="transmembrane region" description="Helical" evidence="5">
    <location>
        <begin position="110"/>
        <end position="128"/>
    </location>
</feature>
<comment type="subcellular location">
    <subcellularLocation>
        <location evidence="1">Membrane</location>
        <topology evidence="1">Multi-pass membrane protein</topology>
    </subcellularLocation>
</comment>
<keyword evidence="4 5" id="KW-0472">Membrane</keyword>
<keyword evidence="3 5" id="KW-1133">Transmembrane helix</keyword>
<dbReference type="GO" id="GO:0016765">
    <property type="term" value="F:transferase activity, transferring alkyl or aryl (other than methyl) groups"/>
    <property type="evidence" value="ECO:0007669"/>
    <property type="project" value="InterPro"/>
</dbReference>
<feature type="transmembrane region" description="Helical" evidence="5">
    <location>
        <begin position="84"/>
        <end position="104"/>
    </location>
</feature>
<keyword evidence="7" id="KW-1185">Reference proteome</keyword>
<dbReference type="Proteomes" id="UP000184088">
    <property type="component" value="Unassembled WGS sequence"/>
</dbReference>
<dbReference type="InterPro" id="IPR000537">
    <property type="entry name" value="UbiA_prenyltransferase"/>
</dbReference>
<feature type="transmembrane region" description="Helical" evidence="5">
    <location>
        <begin position="197"/>
        <end position="221"/>
    </location>
</feature>
<evidence type="ECO:0000256" key="1">
    <source>
        <dbReference type="ARBA" id="ARBA00004141"/>
    </source>
</evidence>
<feature type="transmembrane region" description="Helical" evidence="5">
    <location>
        <begin position="262"/>
        <end position="284"/>
    </location>
</feature>
<feature type="transmembrane region" description="Helical" evidence="5">
    <location>
        <begin position="133"/>
        <end position="153"/>
    </location>
</feature>
<dbReference type="NCBIfam" id="NF008978">
    <property type="entry name" value="PRK12324.1-4"/>
    <property type="match status" value="1"/>
</dbReference>
<reference evidence="6 7" key="1">
    <citation type="submission" date="2016-11" db="EMBL/GenBank/DDBJ databases">
        <authorList>
            <person name="Jaros S."/>
            <person name="Januszkiewicz K."/>
            <person name="Wedrychowicz H."/>
        </authorList>
    </citation>
    <scope>NUCLEOTIDE SEQUENCE [LARGE SCALE GENOMIC DNA]</scope>
    <source>
        <strain evidence="6 7">DSM 17918</strain>
    </source>
</reference>
<evidence type="ECO:0000313" key="6">
    <source>
        <dbReference type="EMBL" id="SHE69547.1"/>
    </source>
</evidence>
<dbReference type="RefSeq" id="WP_073341734.1">
    <property type="nucleotide sequence ID" value="NZ_FQVH01000004.1"/>
</dbReference>
<proteinExistence type="predicted"/>